<accession>A0ABV1XA04</accession>
<dbReference type="CDD" id="cd05143">
    <property type="entry name" value="Barstar_SaI14_like"/>
    <property type="match status" value="1"/>
</dbReference>
<reference evidence="3 4" key="1">
    <citation type="submission" date="2024-06" db="EMBL/GenBank/DDBJ databases">
        <title>The Natural Products Discovery Center: Release of the First 8490 Sequenced Strains for Exploring Actinobacteria Biosynthetic Diversity.</title>
        <authorList>
            <person name="Kalkreuter E."/>
            <person name="Kautsar S.A."/>
            <person name="Yang D."/>
            <person name="Bader C.D."/>
            <person name="Teijaro C.N."/>
            <person name="Fluegel L."/>
            <person name="Davis C.M."/>
            <person name="Simpson J.R."/>
            <person name="Lauterbach L."/>
            <person name="Steele A.D."/>
            <person name="Gui C."/>
            <person name="Meng S."/>
            <person name="Li G."/>
            <person name="Viehrig K."/>
            <person name="Ye F."/>
            <person name="Su P."/>
            <person name="Kiefer A.F."/>
            <person name="Nichols A."/>
            <person name="Cepeda A.J."/>
            <person name="Yan W."/>
            <person name="Fan B."/>
            <person name="Jiang Y."/>
            <person name="Adhikari A."/>
            <person name="Zheng C.-J."/>
            <person name="Schuster L."/>
            <person name="Cowan T.M."/>
            <person name="Smanski M.J."/>
            <person name="Chevrette M.G."/>
            <person name="De Carvalho L.P.S."/>
            <person name="Shen B."/>
        </authorList>
    </citation>
    <scope>NUCLEOTIDE SEQUENCE [LARGE SCALE GENOMIC DNA]</scope>
    <source>
        <strain evidence="3 4">NPDC000234</strain>
    </source>
</reference>
<dbReference type="Gene3D" id="3.30.370.10">
    <property type="entry name" value="Barstar-like"/>
    <property type="match status" value="1"/>
</dbReference>
<dbReference type="InterPro" id="IPR000468">
    <property type="entry name" value="Barstar"/>
</dbReference>
<dbReference type="Proteomes" id="UP001474181">
    <property type="component" value="Unassembled WGS sequence"/>
</dbReference>
<dbReference type="Pfam" id="PF01337">
    <property type="entry name" value="Barstar"/>
    <property type="match status" value="1"/>
</dbReference>
<dbReference type="EMBL" id="JBEPEK010000498">
    <property type="protein sequence ID" value="MER7185859.1"/>
    <property type="molecule type" value="Genomic_DNA"/>
</dbReference>
<evidence type="ECO:0000313" key="4">
    <source>
        <dbReference type="Proteomes" id="UP001474181"/>
    </source>
</evidence>
<evidence type="ECO:0000256" key="1">
    <source>
        <dbReference type="ARBA" id="ARBA00006845"/>
    </source>
</evidence>
<dbReference type="SUPFAM" id="SSF52038">
    <property type="entry name" value="Barstar-related"/>
    <property type="match status" value="1"/>
</dbReference>
<keyword evidence="4" id="KW-1185">Reference proteome</keyword>
<dbReference type="RefSeq" id="WP_350789084.1">
    <property type="nucleotide sequence ID" value="NZ_JBEPEK010000498.1"/>
</dbReference>
<gene>
    <name evidence="3" type="ORF">ABT404_41465</name>
</gene>
<proteinExistence type="inferred from homology"/>
<protein>
    <submittedName>
        <fullName evidence="3">Barstar family protein</fullName>
    </submittedName>
</protein>
<feature type="domain" description="Barstar (barnase inhibitor)" evidence="2">
    <location>
        <begin position="4"/>
        <end position="73"/>
    </location>
</feature>
<comment type="similarity">
    <text evidence="1">Belongs to the barstar family.</text>
</comment>
<comment type="caution">
    <text evidence="3">The sequence shown here is derived from an EMBL/GenBank/DDBJ whole genome shotgun (WGS) entry which is preliminary data.</text>
</comment>
<evidence type="ECO:0000259" key="2">
    <source>
        <dbReference type="Pfam" id="PF01337"/>
    </source>
</evidence>
<dbReference type="InterPro" id="IPR035905">
    <property type="entry name" value="Barstar-like_sf"/>
</dbReference>
<evidence type="ECO:0000313" key="3">
    <source>
        <dbReference type="EMBL" id="MER7185859.1"/>
    </source>
</evidence>
<name>A0ABV1XA04_9ACTN</name>
<sequence length="128" mass="14038">MTATYVLDGSEIRTLEDFWRVIGEAVNGPGGYFGRNLDAFADCLGGGFGTPDDGDYVFEWRDHETSRAHLGHAETARQLELRLARCHPTNRAAVAAELAEARAGRGATVFDWLAGIFEERAPDALRLL</sequence>
<organism evidence="3 4">
    <name type="scientific">Streptomyces hyaluromycini</name>
    <dbReference type="NCBI Taxonomy" id="1377993"/>
    <lineage>
        <taxon>Bacteria</taxon>
        <taxon>Bacillati</taxon>
        <taxon>Actinomycetota</taxon>
        <taxon>Actinomycetes</taxon>
        <taxon>Kitasatosporales</taxon>
        <taxon>Streptomycetaceae</taxon>
        <taxon>Streptomyces</taxon>
    </lineage>
</organism>